<evidence type="ECO:0000313" key="2">
    <source>
        <dbReference type="Proteomes" id="UP001168167"/>
    </source>
</evidence>
<reference evidence="1" key="1">
    <citation type="submission" date="2022-08" db="EMBL/GenBank/DDBJ databases">
        <authorList>
            <person name="Dzunkova M."/>
            <person name="La Clair J."/>
            <person name="Tyml T."/>
            <person name="Doud D."/>
            <person name="Schulz F."/>
            <person name="Piquer S."/>
            <person name="Porcel Sanchis D."/>
            <person name="Osborn A."/>
            <person name="Robinson D."/>
            <person name="Louie K.B."/>
            <person name="Bowen B.P."/>
            <person name="Bowers R."/>
            <person name="Lee J."/>
            <person name="Arnau Llombart V."/>
            <person name="Diaz Villanueva W."/>
            <person name="Gosliner T."/>
            <person name="Northen T."/>
            <person name="Cheng J.-F."/>
            <person name="Burkart M.D."/>
            <person name="Woyke T."/>
        </authorList>
    </citation>
    <scope>NUCLEOTIDE SEQUENCE</scope>
    <source>
        <strain evidence="1">Df01</strain>
    </source>
</reference>
<sequence length="174" mass="19225">MLSVKHWDWIVWAVLLLSLGEASSAFAFYKCEKPDGGMSYVNSLEDCDTTVGAEKVPSYEPKQETQVEAVPVKPIEKPKKSAPVSTLVPSSSPPKKYNFNLSAADSKRSQVLLYELQQEIKMQGLMQKAINGAAAGDEERLQVLREQRQTHTLNIAAIKQELARLGVYADNTGN</sequence>
<protein>
    <recommendedName>
        <fullName evidence="3">DUF4124 domain-containing protein</fullName>
    </recommendedName>
</protein>
<evidence type="ECO:0000313" key="1">
    <source>
        <dbReference type="EMBL" id="MDM5146868.1"/>
    </source>
</evidence>
<dbReference type="Proteomes" id="UP001168167">
    <property type="component" value="Unassembled WGS sequence"/>
</dbReference>
<keyword evidence="2" id="KW-1185">Reference proteome</keyword>
<reference evidence="1" key="2">
    <citation type="journal article" date="2023" name="Microbiome">
        <title>Synthase-selected sorting approach identifies a beta-lactone synthase in a nudibranch symbiotic bacterium.</title>
        <authorList>
            <person name="Dzunkova M."/>
            <person name="La Clair J.J."/>
            <person name="Tyml T."/>
            <person name="Doud D."/>
            <person name="Schulz F."/>
            <person name="Piquer-Esteban S."/>
            <person name="Porcel Sanchis D."/>
            <person name="Osborn A."/>
            <person name="Robinson D."/>
            <person name="Louie K.B."/>
            <person name="Bowen B.P."/>
            <person name="Bowers R.M."/>
            <person name="Lee J."/>
            <person name="Arnau V."/>
            <person name="Diaz-Villanueva W."/>
            <person name="Stepanauskas R."/>
            <person name="Gosliner T."/>
            <person name="Date S.V."/>
            <person name="Northen T.R."/>
            <person name="Cheng J.F."/>
            <person name="Burkart M.D."/>
            <person name="Woyke T."/>
        </authorList>
    </citation>
    <scope>NUCLEOTIDE SEQUENCE</scope>
    <source>
        <strain evidence="1">Df01</strain>
    </source>
</reference>
<organism evidence="1 2">
    <name type="scientific">Candidatus Doriopsillibacter californiensis</name>
    <dbReference type="NCBI Taxonomy" id="2970740"/>
    <lineage>
        <taxon>Bacteria</taxon>
        <taxon>Pseudomonadati</taxon>
        <taxon>Pseudomonadota</taxon>
        <taxon>Gammaproteobacteria</taxon>
        <taxon>Candidatus Tethybacterales</taxon>
        <taxon>Candidatus Persebacteraceae</taxon>
        <taxon>Candidatus Doriopsillibacter</taxon>
    </lineage>
</organism>
<proteinExistence type="predicted"/>
<gene>
    <name evidence="1" type="ORF">NQX30_00490</name>
</gene>
<name>A0ABT7QK30_9GAMM</name>
<evidence type="ECO:0008006" key="3">
    <source>
        <dbReference type="Google" id="ProtNLM"/>
    </source>
</evidence>
<dbReference type="EMBL" id="JANQAO010000001">
    <property type="protein sequence ID" value="MDM5146868.1"/>
    <property type="molecule type" value="Genomic_DNA"/>
</dbReference>
<comment type="caution">
    <text evidence="1">The sequence shown here is derived from an EMBL/GenBank/DDBJ whole genome shotgun (WGS) entry which is preliminary data.</text>
</comment>
<accession>A0ABT7QK30</accession>